<comment type="caution">
    <text evidence="1">The sequence shown here is derived from an EMBL/GenBank/DDBJ whole genome shotgun (WGS) entry which is preliminary data.</text>
</comment>
<keyword evidence="2" id="KW-1185">Reference proteome</keyword>
<protein>
    <submittedName>
        <fullName evidence="1">Uncharacterized protein</fullName>
    </submittedName>
</protein>
<accession>A0A0F0H8L4</accession>
<evidence type="ECO:0000313" key="1">
    <source>
        <dbReference type="EMBL" id="KJK52044.1"/>
    </source>
</evidence>
<gene>
    <name evidence="1" type="ORF">UK23_04730</name>
</gene>
<dbReference type="PATRIC" id="fig|68170.10.peg.5655"/>
<dbReference type="EMBL" id="JYJG01000020">
    <property type="protein sequence ID" value="KJK52044.1"/>
    <property type="molecule type" value="Genomic_DNA"/>
</dbReference>
<name>A0A0F0H8L4_LENAE</name>
<dbReference type="Proteomes" id="UP000033393">
    <property type="component" value="Unassembled WGS sequence"/>
</dbReference>
<reference evidence="1 2" key="1">
    <citation type="submission" date="2015-02" db="EMBL/GenBank/DDBJ databases">
        <authorList>
            <person name="Ju K.-S."/>
            <person name="Doroghazi J.R."/>
            <person name="Metcalf W."/>
        </authorList>
    </citation>
    <scope>NUCLEOTIDE SEQUENCE [LARGE SCALE GENOMIC DNA]</scope>
    <source>
        <strain evidence="1 2">NRRL B-16140</strain>
    </source>
</reference>
<dbReference type="AlphaFoldDB" id="A0A0F0H8L4"/>
<evidence type="ECO:0000313" key="2">
    <source>
        <dbReference type="Proteomes" id="UP000033393"/>
    </source>
</evidence>
<proteinExistence type="predicted"/>
<sequence length="203" mass="20592">MAVVALTSACTSTSPITVPAPATTTTSLSPRSSLEALDERAKAAIPSHMAFETLGAGPVNASGLGPEAPVEGDGIGEVCGALLRVGRGTSVARTRTWSGGVNLFERVHVTSELPAKALVSMVREKAQACAPGAEVAVARPDGVEELFAYCGANDPGAVPWSCKAAFSRGNAFAFVVVNAESAESASLQLSAALPIFAEPLVKV</sequence>
<organism evidence="1 2">
    <name type="scientific">Lentzea aerocolonigenes</name>
    <name type="common">Lechevalieria aerocolonigenes</name>
    <name type="synonym">Saccharothrix aerocolonigenes</name>
    <dbReference type="NCBI Taxonomy" id="68170"/>
    <lineage>
        <taxon>Bacteria</taxon>
        <taxon>Bacillati</taxon>
        <taxon>Actinomycetota</taxon>
        <taxon>Actinomycetes</taxon>
        <taxon>Pseudonocardiales</taxon>
        <taxon>Pseudonocardiaceae</taxon>
        <taxon>Lentzea</taxon>
    </lineage>
</organism>